<organism evidence="1 2">
    <name type="scientific">Variovorax ginsengisoli</name>
    <dbReference type="NCBI Taxonomy" id="363844"/>
    <lineage>
        <taxon>Bacteria</taxon>
        <taxon>Pseudomonadati</taxon>
        <taxon>Pseudomonadota</taxon>
        <taxon>Betaproteobacteria</taxon>
        <taxon>Burkholderiales</taxon>
        <taxon>Comamonadaceae</taxon>
        <taxon>Variovorax</taxon>
    </lineage>
</organism>
<dbReference type="Proteomes" id="UP001169027">
    <property type="component" value="Unassembled WGS sequence"/>
</dbReference>
<dbReference type="RefSeq" id="WP_301815305.1">
    <property type="nucleotide sequence ID" value="NZ_JAUJZH010000034.1"/>
</dbReference>
<protein>
    <submittedName>
        <fullName evidence="1">Uncharacterized protein</fullName>
    </submittedName>
</protein>
<reference evidence="1" key="1">
    <citation type="submission" date="2023-06" db="EMBL/GenBank/DDBJ databases">
        <authorList>
            <person name="Jiang Y."/>
            <person name="Liu Q."/>
        </authorList>
    </citation>
    <scope>NUCLEOTIDE SEQUENCE</scope>
    <source>
        <strain evidence="1">CGMCC 1.12090</strain>
    </source>
</reference>
<sequence>MALPPLKTAISDTYPNPSNATARAGFASLYDYVVSIPHGQCRLVKSGGNLVLQRYNGQWLRINDVAYSIPSAGVSLAATSLTPGTLYYIYAWMNGATMTLEASVTGHSTDSTTGVEIKTGDVTRSLVGMARVITGPAWSDLVNQRFVVSWFNRRPIQCRVALGGSGGTTSASAVEFSTALRLEVLTWADAVLDFSFDGYTSNNTAGGTNFTYLTIDGTLYDSYSAFQSTSASATGPVASRLVEPAPSEGYHYVSPFISVNAGTGTWIGSASVGVRCSHKGYIQG</sequence>
<comment type="caution">
    <text evidence="1">The sequence shown here is derived from an EMBL/GenBank/DDBJ whole genome shotgun (WGS) entry which is preliminary data.</text>
</comment>
<evidence type="ECO:0000313" key="2">
    <source>
        <dbReference type="Proteomes" id="UP001169027"/>
    </source>
</evidence>
<proteinExistence type="predicted"/>
<gene>
    <name evidence="1" type="ORF">Q2T77_32770</name>
</gene>
<name>A0ABT8SHP7_9BURK</name>
<accession>A0ABT8SHP7</accession>
<dbReference type="EMBL" id="JAUKVY010000034">
    <property type="protein sequence ID" value="MDO1537051.1"/>
    <property type="molecule type" value="Genomic_DNA"/>
</dbReference>
<evidence type="ECO:0000313" key="1">
    <source>
        <dbReference type="EMBL" id="MDO1537051.1"/>
    </source>
</evidence>
<keyword evidence="2" id="KW-1185">Reference proteome</keyword>